<evidence type="ECO:0000313" key="3">
    <source>
        <dbReference type="Proteomes" id="UP000054477"/>
    </source>
</evidence>
<organism evidence="2 3">
    <name type="scientific">Laccaria amethystina LaAM-08-1</name>
    <dbReference type="NCBI Taxonomy" id="1095629"/>
    <lineage>
        <taxon>Eukaryota</taxon>
        <taxon>Fungi</taxon>
        <taxon>Dikarya</taxon>
        <taxon>Basidiomycota</taxon>
        <taxon>Agaricomycotina</taxon>
        <taxon>Agaricomycetes</taxon>
        <taxon>Agaricomycetidae</taxon>
        <taxon>Agaricales</taxon>
        <taxon>Agaricineae</taxon>
        <taxon>Hydnangiaceae</taxon>
        <taxon>Laccaria</taxon>
    </lineage>
</organism>
<reference evidence="2 3" key="1">
    <citation type="submission" date="2014-04" db="EMBL/GenBank/DDBJ databases">
        <authorList>
            <consortium name="DOE Joint Genome Institute"/>
            <person name="Kuo A."/>
            <person name="Kohler A."/>
            <person name="Nagy L.G."/>
            <person name="Floudas D."/>
            <person name="Copeland A."/>
            <person name="Barry K.W."/>
            <person name="Cichocki N."/>
            <person name="Veneault-Fourrey C."/>
            <person name="LaButti K."/>
            <person name="Lindquist E.A."/>
            <person name="Lipzen A."/>
            <person name="Lundell T."/>
            <person name="Morin E."/>
            <person name="Murat C."/>
            <person name="Sun H."/>
            <person name="Tunlid A."/>
            <person name="Henrissat B."/>
            <person name="Grigoriev I.V."/>
            <person name="Hibbett D.S."/>
            <person name="Martin F."/>
            <person name="Nordberg H.P."/>
            <person name="Cantor M.N."/>
            <person name="Hua S.X."/>
        </authorList>
    </citation>
    <scope>NUCLEOTIDE SEQUENCE [LARGE SCALE GENOMIC DNA]</scope>
    <source>
        <strain evidence="2 3">LaAM-08-1</strain>
    </source>
</reference>
<keyword evidence="1" id="KW-0732">Signal</keyword>
<evidence type="ECO:0000256" key="1">
    <source>
        <dbReference type="SAM" id="SignalP"/>
    </source>
</evidence>
<dbReference type="HOGENOM" id="CLU_2967271_0_0_1"/>
<dbReference type="OrthoDB" id="3025387at2759"/>
<sequence length="59" mass="6720">NPINMHPKSILIAFAHFLAIAAIEPRQAKPTVFTAEKIYHEIIDQPPYLVEMTSTITWT</sequence>
<dbReference type="Proteomes" id="UP000054477">
    <property type="component" value="Unassembled WGS sequence"/>
</dbReference>
<feature type="signal peptide" evidence="1">
    <location>
        <begin position="1"/>
        <end position="22"/>
    </location>
</feature>
<accession>A0A0C9X452</accession>
<proteinExistence type="predicted"/>
<dbReference type="EMBL" id="KN838735">
    <property type="protein sequence ID" value="KIJ96003.1"/>
    <property type="molecule type" value="Genomic_DNA"/>
</dbReference>
<dbReference type="AlphaFoldDB" id="A0A0C9X452"/>
<protein>
    <submittedName>
        <fullName evidence="2">Unplaced genomic scaffold K443scaffold_200, whole genome shotgun sequence</fullName>
    </submittedName>
</protein>
<evidence type="ECO:0000313" key="2">
    <source>
        <dbReference type="EMBL" id="KIJ96003.1"/>
    </source>
</evidence>
<gene>
    <name evidence="2" type="ORF">K443DRAFT_107886</name>
</gene>
<keyword evidence="3" id="KW-1185">Reference proteome</keyword>
<reference evidence="3" key="2">
    <citation type="submission" date="2015-01" db="EMBL/GenBank/DDBJ databases">
        <title>Evolutionary Origins and Diversification of the Mycorrhizal Mutualists.</title>
        <authorList>
            <consortium name="DOE Joint Genome Institute"/>
            <consortium name="Mycorrhizal Genomics Consortium"/>
            <person name="Kohler A."/>
            <person name="Kuo A."/>
            <person name="Nagy L.G."/>
            <person name="Floudas D."/>
            <person name="Copeland A."/>
            <person name="Barry K.W."/>
            <person name="Cichocki N."/>
            <person name="Veneault-Fourrey C."/>
            <person name="LaButti K."/>
            <person name="Lindquist E.A."/>
            <person name="Lipzen A."/>
            <person name="Lundell T."/>
            <person name="Morin E."/>
            <person name="Murat C."/>
            <person name="Riley R."/>
            <person name="Ohm R."/>
            <person name="Sun H."/>
            <person name="Tunlid A."/>
            <person name="Henrissat B."/>
            <person name="Grigoriev I.V."/>
            <person name="Hibbett D.S."/>
            <person name="Martin F."/>
        </authorList>
    </citation>
    <scope>NUCLEOTIDE SEQUENCE [LARGE SCALE GENOMIC DNA]</scope>
    <source>
        <strain evidence="3">LaAM-08-1</strain>
    </source>
</reference>
<feature type="non-terminal residue" evidence="2">
    <location>
        <position position="1"/>
    </location>
</feature>
<feature type="chain" id="PRO_5002222656" evidence="1">
    <location>
        <begin position="23"/>
        <end position="59"/>
    </location>
</feature>
<name>A0A0C9X452_9AGAR</name>